<evidence type="ECO:0000313" key="1">
    <source>
        <dbReference type="EMBL" id="KAJ1949736.1"/>
    </source>
</evidence>
<organism evidence="1 2">
    <name type="scientific">Linderina macrospora</name>
    <dbReference type="NCBI Taxonomy" id="4868"/>
    <lineage>
        <taxon>Eukaryota</taxon>
        <taxon>Fungi</taxon>
        <taxon>Fungi incertae sedis</taxon>
        <taxon>Zoopagomycota</taxon>
        <taxon>Kickxellomycotina</taxon>
        <taxon>Kickxellomycetes</taxon>
        <taxon>Kickxellales</taxon>
        <taxon>Kickxellaceae</taxon>
        <taxon>Linderina</taxon>
    </lineage>
</organism>
<sequence>MQSDVNEVVNSDTAELVAIANDLLVQWGIESEVSEDVVRELARSGHVELHNIASLAGGIVSQEVIKLVTHQYVPANNSCIVDGASARIIFVTV</sequence>
<protein>
    <submittedName>
        <fullName evidence="1">Uncharacterized protein</fullName>
    </submittedName>
</protein>
<name>A0ACC1JF93_9FUNG</name>
<reference evidence="1" key="1">
    <citation type="submission" date="2022-07" db="EMBL/GenBank/DDBJ databases">
        <title>Phylogenomic reconstructions and comparative analyses of Kickxellomycotina fungi.</title>
        <authorList>
            <person name="Reynolds N.K."/>
            <person name="Stajich J.E."/>
            <person name="Barry K."/>
            <person name="Grigoriev I.V."/>
            <person name="Crous P."/>
            <person name="Smith M.E."/>
        </authorList>
    </citation>
    <scope>NUCLEOTIDE SEQUENCE</scope>
    <source>
        <strain evidence="1">NRRL 5244</strain>
    </source>
</reference>
<accession>A0ACC1JF93</accession>
<gene>
    <name evidence="1" type="ORF">FBU59_001013</name>
</gene>
<dbReference type="Proteomes" id="UP001150603">
    <property type="component" value="Unassembled WGS sequence"/>
</dbReference>
<evidence type="ECO:0000313" key="2">
    <source>
        <dbReference type="Proteomes" id="UP001150603"/>
    </source>
</evidence>
<dbReference type="EMBL" id="JANBPW010000374">
    <property type="protein sequence ID" value="KAJ1949736.1"/>
    <property type="molecule type" value="Genomic_DNA"/>
</dbReference>
<proteinExistence type="predicted"/>
<comment type="caution">
    <text evidence="1">The sequence shown here is derived from an EMBL/GenBank/DDBJ whole genome shotgun (WGS) entry which is preliminary data.</text>
</comment>
<keyword evidence="2" id="KW-1185">Reference proteome</keyword>